<comment type="caution">
    <text evidence="1">The sequence shown here is derived from an EMBL/GenBank/DDBJ whole genome shotgun (WGS) entry which is preliminary data.</text>
</comment>
<organism evidence="1 2">
    <name type="scientific">Paenibacillus macerans</name>
    <name type="common">Bacillus macerans</name>
    <dbReference type="NCBI Taxonomy" id="44252"/>
    <lineage>
        <taxon>Bacteria</taxon>
        <taxon>Bacillati</taxon>
        <taxon>Bacillota</taxon>
        <taxon>Bacilli</taxon>
        <taxon>Bacillales</taxon>
        <taxon>Paenibacillaceae</taxon>
        <taxon>Paenibacillus</taxon>
    </lineage>
</organism>
<evidence type="ECO:0000313" key="2">
    <source>
        <dbReference type="Proteomes" id="UP000442469"/>
    </source>
</evidence>
<accession>A0A6N8F0N3</accession>
<dbReference type="EMBL" id="WNZZ01000034">
    <property type="protein sequence ID" value="MUG26047.1"/>
    <property type="molecule type" value="Genomic_DNA"/>
</dbReference>
<sequence length="181" mass="21099">MDKLMEILGKYDGIIGTLLGVALTMSLTEYLKRLGKLKFYITQKEVTFKVKRKNEHRETILEVTDDKEVANFLLVDVLIEIYNSSDTPNILRDVKLSLYDNNQCKLSVIPEDKTTEKFMSAAYHREEFRHINIKPKEIIALHLVYYFNKEQVDEIKNCNKLFLESRGSDGKRHKVLVDELG</sequence>
<name>A0A6N8F0N3_PAEMA</name>
<evidence type="ECO:0000313" key="1">
    <source>
        <dbReference type="EMBL" id="MUG26047.1"/>
    </source>
</evidence>
<protein>
    <submittedName>
        <fullName evidence="1">Uncharacterized protein</fullName>
    </submittedName>
</protein>
<dbReference type="RefSeq" id="WP_155621288.1">
    <property type="nucleotide sequence ID" value="NZ_WNZZ01000034.1"/>
</dbReference>
<dbReference type="AlphaFoldDB" id="A0A6N8F0N3"/>
<reference evidence="1 2" key="1">
    <citation type="submission" date="2019-11" db="EMBL/GenBank/DDBJ databases">
        <title>Draft genome sequences of five Paenibacillus species of dairy origin.</title>
        <authorList>
            <person name="Olajide A.M."/>
            <person name="Chen S."/>
            <person name="Lapointe G."/>
        </authorList>
    </citation>
    <scope>NUCLEOTIDE SEQUENCE [LARGE SCALE GENOMIC DNA]</scope>
    <source>
        <strain evidence="1 2">3CT49</strain>
    </source>
</reference>
<gene>
    <name evidence="1" type="ORF">GNQ08_27170</name>
</gene>
<dbReference type="Proteomes" id="UP000442469">
    <property type="component" value="Unassembled WGS sequence"/>
</dbReference>
<proteinExistence type="predicted"/>